<evidence type="ECO:0000313" key="3">
    <source>
        <dbReference type="Proteomes" id="UP000799437"/>
    </source>
</evidence>
<keyword evidence="1" id="KW-0472">Membrane</keyword>
<evidence type="ECO:0000313" key="2">
    <source>
        <dbReference type="EMBL" id="KAF2759700.1"/>
    </source>
</evidence>
<dbReference type="AlphaFoldDB" id="A0A6A6WCL3"/>
<gene>
    <name evidence="2" type="ORF">EJ05DRAFT_306991</name>
</gene>
<accession>A0A6A6WCL3</accession>
<keyword evidence="1" id="KW-1133">Transmembrane helix</keyword>
<dbReference type="GeneID" id="54481708"/>
<feature type="transmembrane region" description="Helical" evidence="1">
    <location>
        <begin position="21"/>
        <end position="40"/>
    </location>
</feature>
<sequence length="80" mass="9282">MASAQRSRVKKGTTTDGTTGIFLIWIWFGAIAHTHTHIYIHCDCDQRRAQPICERMWHQGRTEIDAIKDLSWKIRLSIDS</sequence>
<name>A0A6A6WCL3_9PEZI</name>
<dbReference type="RefSeq" id="XP_033602151.1">
    <property type="nucleotide sequence ID" value="XM_033740654.1"/>
</dbReference>
<dbReference type="EMBL" id="ML996569">
    <property type="protein sequence ID" value="KAF2759700.1"/>
    <property type="molecule type" value="Genomic_DNA"/>
</dbReference>
<evidence type="ECO:0000256" key="1">
    <source>
        <dbReference type="SAM" id="Phobius"/>
    </source>
</evidence>
<proteinExistence type="predicted"/>
<keyword evidence="3" id="KW-1185">Reference proteome</keyword>
<dbReference type="Proteomes" id="UP000799437">
    <property type="component" value="Unassembled WGS sequence"/>
</dbReference>
<keyword evidence="1" id="KW-0812">Transmembrane</keyword>
<protein>
    <submittedName>
        <fullName evidence="2">Uncharacterized protein</fullName>
    </submittedName>
</protein>
<organism evidence="2 3">
    <name type="scientific">Pseudovirgaria hyperparasitica</name>
    <dbReference type="NCBI Taxonomy" id="470096"/>
    <lineage>
        <taxon>Eukaryota</taxon>
        <taxon>Fungi</taxon>
        <taxon>Dikarya</taxon>
        <taxon>Ascomycota</taxon>
        <taxon>Pezizomycotina</taxon>
        <taxon>Dothideomycetes</taxon>
        <taxon>Dothideomycetes incertae sedis</taxon>
        <taxon>Acrospermales</taxon>
        <taxon>Acrospermaceae</taxon>
        <taxon>Pseudovirgaria</taxon>
    </lineage>
</organism>
<reference evidence="2" key="1">
    <citation type="journal article" date="2020" name="Stud. Mycol.">
        <title>101 Dothideomycetes genomes: a test case for predicting lifestyles and emergence of pathogens.</title>
        <authorList>
            <person name="Haridas S."/>
            <person name="Albert R."/>
            <person name="Binder M."/>
            <person name="Bloem J."/>
            <person name="Labutti K."/>
            <person name="Salamov A."/>
            <person name="Andreopoulos B."/>
            <person name="Baker S."/>
            <person name="Barry K."/>
            <person name="Bills G."/>
            <person name="Bluhm B."/>
            <person name="Cannon C."/>
            <person name="Castanera R."/>
            <person name="Culley D."/>
            <person name="Daum C."/>
            <person name="Ezra D."/>
            <person name="Gonzalez J."/>
            <person name="Henrissat B."/>
            <person name="Kuo A."/>
            <person name="Liang C."/>
            <person name="Lipzen A."/>
            <person name="Lutzoni F."/>
            <person name="Magnuson J."/>
            <person name="Mondo S."/>
            <person name="Nolan M."/>
            <person name="Ohm R."/>
            <person name="Pangilinan J."/>
            <person name="Park H.-J."/>
            <person name="Ramirez L."/>
            <person name="Alfaro M."/>
            <person name="Sun H."/>
            <person name="Tritt A."/>
            <person name="Yoshinaga Y."/>
            <person name="Zwiers L.-H."/>
            <person name="Turgeon B."/>
            <person name="Goodwin S."/>
            <person name="Spatafora J."/>
            <person name="Crous P."/>
            <person name="Grigoriev I."/>
        </authorList>
    </citation>
    <scope>NUCLEOTIDE SEQUENCE</scope>
    <source>
        <strain evidence="2">CBS 121739</strain>
    </source>
</reference>